<dbReference type="Pfam" id="PF02410">
    <property type="entry name" value="RsfS"/>
    <property type="match status" value="1"/>
</dbReference>
<dbReference type="HAMAP" id="MF_01477">
    <property type="entry name" value="Iojap_RsfS"/>
    <property type="match status" value="1"/>
</dbReference>
<reference evidence="2" key="1">
    <citation type="submission" date="2019-08" db="EMBL/GenBank/DDBJ databases">
        <authorList>
            <person name="Kucharzyk K."/>
            <person name="Murdoch R.W."/>
            <person name="Higgins S."/>
            <person name="Loffler F."/>
        </authorList>
    </citation>
    <scope>NUCLEOTIDE SEQUENCE</scope>
</reference>
<evidence type="ECO:0000256" key="1">
    <source>
        <dbReference type="ARBA" id="ARBA00010574"/>
    </source>
</evidence>
<dbReference type="GO" id="GO:0090071">
    <property type="term" value="P:negative regulation of ribosome biogenesis"/>
    <property type="evidence" value="ECO:0007669"/>
    <property type="project" value="TreeGrafter"/>
</dbReference>
<organism evidence="2">
    <name type="scientific">bioreactor metagenome</name>
    <dbReference type="NCBI Taxonomy" id="1076179"/>
    <lineage>
        <taxon>unclassified sequences</taxon>
        <taxon>metagenomes</taxon>
        <taxon>ecological metagenomes</taxon>
    </lineage>
</organism>
<name>A0A645CGC1_9ZZZZ</name>
<accession>A0A645CGC1</accession>
<dbReference type="SUPFAM" id="SSF81301">
    <property type="entry name" value="Nucleotidyltransferase"/>
    <property type="match status" value="1"/>
</dbReference>
<dbReference type="EMBL" id="VSSQ01027002">
    <property type="protein sequence ID" value="MPM76000.1"/>
    <property type="molecule type" value="Genomic_DNA"/>
</dbReference>
<dbReference type="InterPro" id="IPR043519">
    <property type="entry name" value="NT_sf"/>
</dbReference>
<sequence>MSVLEEKKAEHILLLDIHEIVSFTDYFIICNGTTDRMLHALAASLREFAKAEFGTAIQIEGEGRDGWLIVDMGDVVVHFFSPDQREYYNLEGLWEKGKRLLSLQ</sequence>
<dbReference type="PANTHER" id="PTHR21043">
    <property type="entry name" value="IOJAP SUPERFAMILY ORTHOLOG"/>
    <property type="match status" value="1"/>
</dbReference>
<comment type="similarity">
    <text evidence="1">Belongs to the Iojap/RsfS family.</text>
</comment>
<dbReference type="InterPro" id="IPR004394">
    <property type="entry name" value="Iojap/RsfS/C7orf30"/>
</dbReference>
<evidence type="ECO:0000313" key="2">
    <source>
        <dbReference type="EMBL" id="MPM76000.1"/>
    </source>
</evidence>
<dbReference type="PANTHER" id="PTHR21043:SF0">
    <property type="entry name" value="MITOCHONDRIAL ASSEMBLY OF RIBOSOMAL LARGE SUBUNIT PROTEIN 1"/>
    <property type="match status" value="1"/>
</dbReference>
<dbReference type="Gene3D" id="3.30.460.10">
    <property type="entry name" value="Beta Polymerase, domain 2"/>
    <property type="match status" value="1"/>
</dbReference>
<dbReference type="AlphaFoldDB" id="A0A645CGC1"/>
<gene>
    <name evidence="2" type="primary">rsfS_29</name>
    <name evidence="2" type="ORF">SDC9_122995</name>
</gene>
<dbReference type="NCBIfam" id="TIGR00090">
    <property type="entry name" value="rsfS_iojap_ybeB"/>
    <property type="match status" value="1"/>
</dbReference>
<comment type="caution">
    <text evidence="2">The sequence shown here is derived from an EMBL/GenBank/DDBJ whole genome shotgun (WGS) entry which is preliminary data.</text>
</comment>
<dbReference type="GO" id="GO:0043023">
    <property type="term" value="F:ribosomal large subunit binding"/>
    <property type="evidence" value="ECO:0007669"/>
    <property type="project" value="TreeGrafter"/>
</dbReference>
<dbReference type="GO" id="GO:0017148">
    <property type="term" value="P:negative regulation of translation"/>
    <property type="evidence" value="ECO:0007669"/>
    <property type="project" value="TreeGrafter"/>
</dbReference>
<protein>
    <submittedName>
        <fullName evidence="2">Ribosomal silencing factor RsfS</fullName>
    </submittedName>
</protein>
<proteinExistence type="inferred from homology"/>